<reference evidence="1 2" key="1">
    <citation type="journal article" date="2019" name="Sci. Transl. Med.">
        <title>Quorum sensing between bacterial species on the skin protects against epidermal injury in atopic dermatitis.</title>
        <authorList>
            <person name="Williams M.R."/>
        </authorList>
    </citation>
    <scope>NUCLEOTIDE SEQUENCE [LARGE SCALE GENOMIC DNA]</scope>
    <source>
        <strain evidence="1 2">E7</strain>
    </source>
</reference>
<gene>
    <name evidence="1" type="ORF">EQ812_13870</name>
</gene>
<protein>
    <submittedName>
        <fullName evidence="1">Cyclic lactone autoinducer peptide</fullName>
    </submittedName>
</protein>
<sequence length="46" mass="5215">MTFITDLFIKLFSLILETVGTLASYNVCGGYFDEPEVPKELTDLNR</sequence>
<accession>A0A4Q9W014</accession>
<dbReference type="EMBL" id="SCHB01000287">
    <property type="protein sequence ID" value="TBW68101.1"/>
    <property type="molecule type" value="Genomic_DNA"/>
</dbReference>
<dbReference type="SMART" id="SM00794">
    <property type="entry name" value="AgrD"/>
    <property type="match status" value="1"/>
</dbReference>
<dbReference type="Pfam" id="PF05931">
    <property type="entry name" value="AgrD"/>
    <property type="match status" value="1"/>
</dbReference>
<proteinExistence type="predicted"/>
<evidence type="ECO:0000313" key="2">
    <source>
        <dbReference type="Proteomes" id="UP000293637"/>
    </source>
</evidence>
<comment type="caution">
    <text evidence="1">The sequence shown here is derived from an EMBL/GenBank/DDBJ whole genome shotgun (WGS) entry which is preliminary data.</text>
</comment>
<dbReference type="InterPro" id="IPR009229">
    <property type="entry name" value="AgrD"/>
</dbReference>
<dbReference type="Proteomes" id="UP000293637">
    <property type="component" value="Unassembled WGS sequence"/>
</dbReference>
<dbReference type="AlphaFoldDB" id="A0A4Q9W014"/>
<dbReference type="RefSeq" id="WP_002488089.1">
    <property type="nucleotide sequence ID" value="NZ_SCHB01000287.1"/>
</dbReference>
<name>A0A4Q9W014_STALU</name>
<evidence type="ECO:0000313" key="1">
    <source>
        <dbReference type="EMBL" id="TBW68101.1"/>
    </source>
</evidence>
<dbReference type="NCBIfam" id="TIGR04223">
    <property type="entry name" value="quorum_AgrD"/>
    <property type="match status" value="1"/>
</dbReference>
<organism evidence="1 2">
    <name type="scientific">Staphylococcus lugdunensis</name>
    <dbReference type="NCBI Taxonomy" id="28035"/>
    <lineage>
        <taxon>Bacteria</taxon>
        <taxon>Bacillati</taxon>
        <taxon>Bacillota</taxon>
        <taxon>Bacilli</taxon>
        <taxon>Bacillales</taxon>
        <taxon>Staphylococcaceae</taxon>
        <taxon>Staphylococcus</taxon>
    </lineage>
</organism>